<accession>A0ABM1XPP0</accession>
<sequence length="307" mass="34934">MSAVALLAEPQKVIAVTCYLPRLRPEREGLGGEHYLVAHSGVPHPSRCRIDNRHINGQNSAIKKQVATCIQNYLARSHSHNDPLTTFCKHASIATMRFLAEHEDICVLKSDKGRRMVIMYQQDYERKMLSLLEDDTYNVVARDPTTGIQKCTNALVKRLYNLQLIDIRTKYRLQFTTAVCPRIYGQPKTHKPDLPLRPVVPNVTAPAYQLSKFLADVLQRSAHSEYNIKDSFEFAEYIRNITLPTGYVLVSFDVISLFTNIPQQLMTHDLIMGWDKLLSLQRQVLRPAVRYSDGQPSIAHPGGYSDE</sequence>
<evidence type="ECO:0008006" key="3">
    <source>
        <dbReference type="Google" id="ProtNLM"/>
    </source>
</evidence>
<name>A0ABM1XPP0_AEDAL</name>
<dbReference type="PANTHER" id="PTHR21301">
    <property type="entry name" value="REVERSE TRANSCRIPTASE"/>
    <property type="match status" value="1"/>
</dbReference>
<dbReference type="Proteomes" id="UP000069940">
    <property type="component" value="Unassembled WGS sequence"/>
</dbReference>
<proteinExistence type="predicted"/>
<reference evidence="1" key="2">
    <citation type="submission" date="2025-05" db="UniProtKB">
        <authorList>
            <consortium name="EnsemblMetazoa"/>
        </authorList>
    </citation>
    <scope>IDENTIFICATION</scope>
    <source>
        <strain evidence="1">Foshan</strain>
    </source>
</reference>
<reference evidence="2" key="1">
    <citation type="journal article" date="2015" name="Proc. Natl. Acad. Sci. U.S.A.">
        <title>Genome sequence of the Asian Tiger mosquito, Aedes albopictus, reveals insights into its biology, genetics, and evolution.</title>
        <authorList>
            <person name="Chen X.G."/>
            <person name="Jiang X."/>
            <person name="Gu J."/>
            <person name="Xu M."/>
            <person name="Wu Y."/>
            <person name="Deng Y."/>
            <person name="Zhang C."/>
            <person name="Bonizzoni M."/>
            <person name="Dermauw W."/>
            <person name="Vontas J."/>
            <person name="Armbruster P."/>
            <person name="Huang X."/>
            <person name="Yang Y."/>
            <person name="Zhang H."/>
            <person name="He W."/>
            <person name="Peng H."/>
            <person name="Liu Y."/>
            <person name="Wu K."/>
            <person name="Chen J."/>
            <person name="Lirakis M."/>
            <person name="Topalis P."/>
            <person name="Van Leeuwen T."/>
            <person name="Hall A.B."/>
            <person name="Jiang X."/>
            <person name="Thorpe C."/>
            <person name="Mueller R.L."/>
            <person name="Sun C."/>
            <person name="Waterhouse R.M."/>
            <person name="Yan G."/>
            <person name="Tu Z.J."/>
            <person name="Fang X."/>
            <person name="James A.A."/>
        </authorList>
    </citation>
    <scope>NUCLEOTIDE SEQUENCE [LARGE SCALE GENOMIC DNA]</scope>
    <source>
        <strain evidence="2">Foshan</strain>
    </source>
</reference>
<evidence type="ECO:0000313" key="1">
    <source>
        <dbReference type="EnsemblMetazoa" id="AALFPA23_001645.P38893"/>
    </source>
</evidence>
<evidence type="ECO:0000313" key="2">
    <source>
        <dbReference type="Proteomes" id="UP000069940"/>
    </source>
</evidence>
<dbReference type="GeneID" id="134286182"/>
<dbReference type="PANTHER" id="PTHR21301:SF10">
    <property type="entry name" value="REVERSE TRANSCRIPTASE DOMAIN-CONTAINING PROTEIN"/>
    <property type="match status" value="1"/>
</dbReference>
<keyword evidence="2" id="KW-1185">Reference proteome</keyword>
<dbReference type="RefSeq" id="XP_062703742.1">
    <property type="nucleotide sequence ID" value="XM_062847758.1"/>
</dbReference>
<protein>
    <recommendedName>
        <fullName evidence="3">Reverse transcriptase domain-containing protein</fullName>
    </recommendedName>
</protein>
<organism evidence="1 2">
    <name type="scientific">Aedes albopictus</name>
    <name type="common">Asian tiger mosquito</name>
    <name type="synonym">Stegomyia albopicta</name>
    <dbReference type="NCBI Taxonomy" id="7160"/>
    <lineage>
        <taxon>Eukaryota</taxon>
        <taxon>Metazoa</taxon>
        <taxon>Ecdysozoa</taxon>
        <taxon>Arthropoda</taxon>
        <taxon>Hexapoda</taxon>
        <taxon>Insecta</taxon>
        <taxon>Pterygota</taxon>
        <taxon>Neoptera</taxon>
        <taxon>Endopterygota</taxon>
        <taxon>Diptera</taxon>
        <taxon>Nematocera</taxon>
        <taxon>Culicoidea</taxon>
        <taxon>Culicidae</taxon>
        <taxon>Culicinae</taxon>
        <taxon>Aedini</taxon>
        <taxon>Aedes</taxon>
        <taxon>Stegomyia</taxon>
    </lineage>
</organism>
<dbReference type="EnsemblMetazoa" id="AALFPA23_001645.R38893">
    <property type="protein sequence ID" value="AALFPA23_001645.P38893"/>
    <property type="gene ID" value="AALFPA23_001645"/>
</dbReference>